<reference evidence="2" key="1">
    <citation type="submission" date="2018-01" db="EMBL/GenBank/DDBJ databases">
        <title>An insight into the sialome of Amazonian anophelines.</title>
        <authorList>
            <person name="Ribeiro J.M."/>
            <person name="Scarpassa V."/>
            <person name="Calvo E."/>
        </authorList>
    </citation>
    <scope>NUCLEOTIDE SEQUENCE</scope>
    <source>
        <tissue evidence="2">Salivary glands</tissue>
    </source>
</reference>
<feature type="signal peptide" evidence="1">
    <location>
        <begin position="1"/>
        <end position="17"/>
    </location>
</feature>
<dbReference type="EMBL" id="GGFK01015594">
    <property type="protein sequence ID" value="MBW48915.1"/>
    <property type="molecule type" value="Transcribed_RNA"/>
</dbReference>
<keyword evidence="1" id="KW-0732">Signal</keyword>
<evidence type="ECO:0000313" key="2">
    <source>
        <dbReference type="EMBL" id="MBW48915.1"/>
    </source>
</evidence>
<proteinExistence type="predicted"/>
<sequence length="71" mass="8036">MMQNALLFLPASVCTLAASRRRSTLPSFRTATSMFLCSHRHSRQTCRCCLQHRERHTLVVVGPFDASARSE</sequence>
<feature type="chain" id="PRO_5014831098" evidence="1">
    <location>
        <begin position="18"/>
        <end position="71"/>
    </location>
</feature>
<dbReference type="AlphaFoldDB" id="A0A2M4B788"/>
<name>A0A2M4B788_9DIPT</name>
<protein>
    <submittedName>
        <fullName evidence="2">Putative secreted protein</fullName>
    </submittedName>
</protein>
<accession>A0A2M4B788</accession>
<evidence type="ECO:0000256" key="1">
    <source>
        <dbReference type="SAM" id="SignalP"/>
    </source>
</evidence>
<organism evidence="2">
    <name type="scientific">Anopheles triannulatus</name>
    <dbReference type="NCBI Taxonomy" id="58253"/>
    <lineage>
        <taxon>Eukaryota</taxon>
        <taxon>Metazoa</taxon>
        <taxon>Ecdysozoa</taxon>
        <taxon>Arthropoda</taxon>
        <taxon>Hexapoda</taxon>
        <taxon>Insecta</taxon>
        <taxon>Pterygota</taxon>
        <taxon>Neoptera</taxon>
        <taxon>Endopterygota</taxon>
        <taxon>Diptera</taxon>
        <taxon>Nematocera</taxon>
        <taxon>Culicoidea</taxon>
        <taxon>Culicidae</taxon>
        <taxon>Anophelinae</taxon>
        <taxon>Anopheles</taxon>
    </lineage>
</organism>